<feature type="domain" description="Thiamine pyrophosphate enzyme TPP-binding" evidence="6">
    <location>
        <begin position="389"/>
        <end position="523"/>
    </location>
</feature>
<evidence type="ECO:0000259" key="6">
    <source>
        <dbReference type="Pfam" id="PF02775"/>
    </source>
</evidence>
<dbReference type="GO" id="GO:0000287">
    <property type="term" value="F:magnesium ion binding"/>
    <property type="evidence" value="ECO:0007669"/>
    <property type="project" value="InterPro"/>
</dbReference>
<evidence type="ECO:0008006" key="10">
    <source>
        <dbReference type="Google" id="ProtNLM"/>
    </source>
</evidence>
<dbReference type="Gene3D" id="3.40.50.970">
    <property type="match status" value="2"/>
</dbReference>
<dbReference type="FunFam" id="3.40.50.970:FF:000007">
    <property type="entry name" value="Acetolactate synthase"/>
    <property type="match status" value="1"/>
</dbReference>
<dbReference type="InterPro" id="IPR029035">
    <property type="entry name" value="DHS-like_NAD/FAD-binding_dom"/>
</dbReference>
<comment type="similarity">
    <text evidence="2 4">Belongs to the TPP enzyme family.</text>
</comment>
<organism evidence="8 9">
    <name type="scientific">Acrocarpospora macrocephala</name>
    <dbReference type="NCBI Taxonomy" id="150177"/>
    <lineage>
        <taxon>Bacteria</taxon>
        <taxon>Bacillati</taxon>
        <taxon>Actinomycetota</taxon>
        <taxon>Actinomycetes</taxon>
        <taxon>Streptosporangiales</taxon>
        <taxon>Streptosporangiaceae</taxon>
        <taxon>Acrocarpospora</taxon>
    </lineage>
</organism>
<dbReference type="InterPro" id="IPR012001">
    <property type="entry name" value="Thiamin_PyroP_enz_TPP-bd_dom"/>
</dbReference>
<dbReference type="Pfam" id="PF02775">
    <property type="entry name" value="TPP_enzyme_C"/>
    <property type="match status" value="1"/>
</dbReference>
<keyword evidence="3 4" id="KW-0786">Thiamine pyrophosphate</keyword>
<sequence length="526" mass="54499">MDVTATGAGVLVEALSLHGVELVFGIPGTHNVPIYAALAARGVRLVTPRHEQGAGYAADGYARSTGRPGVVLTTTGPGALNAATALAQAYSDSIPLLLISPGVPTDHPRLGRGYLHESKDQSGAFQALCAWSHRVSSIREIPAAVARAFGSFAEGRPRPVHIEIPHDLLDAEGPAKLAEPYRIGSREPDPAALDAAARLLRGAARPGIVLGGGVQRPPGQDAGALALRLAERAGARIVTTANGKGVVPESHPLVLGAMLHLAGARRWLADCDVVLAVGTELGPSDLWVEDFALAGRLIRVDVDPGQMYGDHVADVPVVADAALALQGLLDRVGPRDGARAPAPDLARELAGLAGRWEPALEALGRALPPDAIVVGDNSMIVYHGALLSLALDPPARLLFPSGYGTLGYALPAAIGAKLGCPDRPAVVLTGDGALQFCVQDLATAVDEKLSLPIVVSDNGGFGEIREEMLRRDMTPVAVDLPGPDLLQLAAAYGIAACRADTPEELFKALVAALEHPLPTLIVVRES</sequence>
<evidence type="ECO:0000256" key="2">
    <source>
        <dbReference type="ARBA" id="ARBA00007812"/>
    </source>
</evidence>
<dbReference type="InterPro" id="IPR012000">
    <property type="entry name" value="Thiamin_PyroP_enz_cen_dom"/>
</dbReference>
<evidence type="ECO:0000256" key="4">
    <source>
        <dbReference type="RuleBase" id="RU362132"/>
    </source>
</evidence>
<dbReference type="InterPro" id="IPR045229">
    <property type="entry name" value="TPP_enz"/>
</dbReference>
<dbReference type="SUPFAM" id="SSF52467">
    <property type="entry name" value="DHS-like NAD/FAD-binding domain"/>
    <property type="match status" value="1"/>
</dbReference>
<dbReference type="GO" id="GO:0003984">
    <property type="term" value="F:acetolactate synthase activity"/>
    <property type="evidence" value="ECO:0007669"/>
    <property type="project" value="TreeGrafter"/>
</dbReference>
<comment type="cofactor">
    <cofactor evidence="1">
        <name>thiamine diphosphate</name>
        <dbReference type="ChEBI" id="CHEBI:58937"/>
    </cofactor>
</comment>
<dbReference type="InterPro" id="IPR000399">
    <property type="entry name" value="TPP-bd_CS"/>
</dbReference>
<dbReference type="GO" id="GO:0030976">
    <property type="term" value="F:thiamine pyrophosphate binding"/>
    <property type="evidence" value="ECO:0007669"/>
    <property type="project" value="InterPro"/>
</dbReference>
<dbReference type="GO" id="GO:0005948">
    <property type="term" value="C:acetolactate synthase complex"/>
    <property type="evidence" value="ECO:0007669"/>
    <property type="project" value="TreeGrafter"/>
</dbReference>
<dbReference type="PANTHER" id="PTHR18968:SF13">
    <property type="entry name" value="ACETOLACTATE SYNTHASE CATALYTIC SUBUNIT, MITOCHONDRIAL"/>
    <property type="match status" value="1"/>
</dbReference>
<dbReference type="InterPro" id="IPR029061">
    <property type="entry name" value="THDP-binding"/>
</dbReference>
<dbReference type="SUPFAM" id="SSF52518">
    <property type="entry name" value="Thiamin diphosphate-binding fold (THDP-binding)"/>
    <property type="match status" value="2"/>
</dbReference>
<dbReference type="Proteomes" id="UP000331127">
    <property type="component" value="Unassembled WGS sequence"/>
</dbReference>
<gene>
    <name evidence="8" type="ORF">Amac_050230</name>
</gene>
<dbReference type="GO" id="GO:0050660">
    <property type="term" value="F:flavin adenine dinucleotide binding"/>
    <property type="evidence" value="ECO:0007669"/>
    <property type="project" value="TreeGrafter"/>
</dbReference>
<accession>A0A5M3WSF6</accession>
<evidence type="ECO:0000256" key="3">
    <source>
        <dbReference type="ARBA" id="ARBA00023052"/>
    </source>
</evidence>
<dbReference type="Pfam" id="PF02776">
    <property type="entry name" value="TPP_enzyme_N"/>
    <property type="match status" value="1"/>
</dbReference>
<dbReference type="CDD" id="cd07035">
    <property type="entry name" value="TPP_PYR_POX_like"/>
    <property type="match status" value="1"/>
</dbReference>
<dbReference type="GO" id="GO:0009099">
    <property type="term" value="P:L-valine biosynthetic process"/>
    <property type="evidence" value="ECO:0007669"/>
    <property type="project" value="TreeGrafter"/>
</dbReference>
<keyword evidence="9" id="KW-1185">Reference proteome</keyword>
<dbReference type="CDD" id="cd00568">
    <property type="entry name" value="TPP_enzymes"/>
    <property type="match status" value="1"/>
</dbReference>
<dbReference type="PROSITE" id="PS00187">
    <property type="entry name" value="TPP_ENZYMES"/>
    <property type="match status" value="1"/>
</dbReference>
<protein>
    <recommendedName>
        <fullName evidence="10">2-ketoarginine decarboxylase AruI</fullName>
    </recommendedName>
</protein>
<evidence type="ECO:0000313" key="8">
    <source>
        <dbReference type="EMBL" id="GES11426.1"/>
    </source>
</evidence>
<evidence type="ECO:0000259" key="5">
    <source>
        <dbReference type="Pfam" id="PF00205"/>
    </source>
</evidence>
<comment type="caution">
    <text evidence="8">The sequence shown here is derived from an EMBL/GenBank/DDBJ whole genome shotgun (WGS) entry which is preliminary data.</text>
</comment>
<dbReference type="InterPro" id="IPR011766">
    <property type="entry name" value="TPP_enzyme_TPP-bd"/>
</dbReference>
<feature type="domain" description="Thiamine pyrophosphate enzyme N-terminal TPP-binding" evidence="7">
    <location>
        <begin position="6"/>
        <end position="122"/>
    </location>
</feature>
<evidence type="ECO:0000256" key="1">
    <source>
        <dbReference type="ARBA" id="ARBA00001964"/>
    </source>
</evidence>
<dbReference type="PANTHER" id="PTHR18968">
    <property type="entry name" value="THIAMINE PYROPHOSPHATE ENZYMES"/>
    <property type="match status" value="1"/>
</dbReference>
<reference evidence="8 9" key="1">
    <citation type="submission" date="2019-10" db="EMBL/GenBank/DDBJ databases">
        <title>Whole genome shotgun sequence of Acrocarpospora macrocephala NBRC 16266.</title>
        <authorList>
            <person name="Ichikawa N."/>
            <person name="Kimura A."/>
            <person name="Kitahashi Y."/>
            <person name="Komaki H."/>
            <person name="Oguchi A."/>
        </authorList>
    </citation>
    <scope>NUCLEOTIDE SEQUENCE [LARGE SCALE GENOMIC DNA]</scope>
    <source>
        <strain evidence="8 9">NBRC 16266</strain>
    </source>
</reference>
<dbReference type="GO" id="GO:0009097">
    <property type="term" value="P:isoleucine biosynthetic process"/>
    <property type="evidence" value="ECO:0007669"/>
    <property type="project" value="TreeGrafter"/>
</dbReference>
<evidence type="ECO:0000259" key="7">
    <source>
        <dbReference type="Pfam" id="PF02776"/>
    </source>
</evidence>
<dbReference type="Pfam" id="PF00205">
    <property type="entry name" value="TPP_enzyme_M"/>
    <property type="match status" value="1"/>
</dbReference>
<evidence type="ECO:0000313" key="9">
    <source>
        <dbReference type="Proteomes" id="UP000331127"/>
    </source>
</evidence>
<proteinExistence type="inferred from homology"/>
<name>A0A5M3WSF6_9ACTN</name>
<dbReference type="Gene3D" id="3.40.50.1220">
    <property type="entry name" value="TPP-binding domain"/>
    <property type="match status" value="1"/>
</dbReference>
<feature type="domain" description="Thiamine pyrophosphate enzyme central" evidence="5">
    <location>
        <begin position="193"/>
        <end position="328"/>
    </location>
</feature>
<dbReference type="EMBL" id="BLAE01000029">
    <property type="protein sequence ID" value="GES11426.1"/>
    <property type="molecule type" value="Genomic_DNA"/>
</dbReference>
<dbReference type="NCBIfam" id="NF005712">
    <property type="entry name" value="PRK07524.1"/>
    <property type="match status" value="1"/>
</dbReference>
<dbReference type="AlphaFoldDB" id="A0A5M3WSF6"/>